<sequence>MTDQPASVPGTPGAVPASCALADLEVLPARLAPDGVLEVLVEVTSLLAEPSRPVVAVRAAARDGAPERRLDAAVMRLDPAQRKWATFRVPAAALAVGEGDDRWTEPAEEVLVVGVEDGDGRLLPEPLLTTTIAVVGERTPAPASWERLPESVTCEGRPVLGVDENLCDPAERDG</sequence>
<keyword evidence="2" id="KW-1185">Reference proteome</keyword>
<proteinExistence type="predicted"/>
<organism evidence="1 2">
    <name type="scientific">Actinomyces radicidentis</name>
    <dbReference type="NCBI Taxonomy" id="111015"/>
    <lineage>
        <taxon>Bacteria</taxon>
        <taxon>Bacillati</taxon>
        <taxon>Actinomycetota</taxon>
        <taxon>Actinomycetes</taxon>
        <taxon>Actinomycetales</taxon>
        <taxon>Actinomycetaceae</taxon>
        <taxon>Actinomyces</taxon>
    </lineage>
</organism>
<gene>
    <name evidence="1" type="ORF">AXF14_07050</name>
</gene>
<name>A0A120KL61_ACTRD</name>
<dbReference type="KEGG" id="ard:AXF14_07050"/>
<protein>
    <submittedName>
        <fullName evidence="1">Uncharacterized protein</fullName>
    </submittedName>
</protein>
<dbReference type="AlphaFoldDB" id="A0A120KL61"/>
<dbReference type="RefSeq" id="WP_067941993.1">
    <property type="nucleotide sequence ID" value="NZ_CP014228.1"/>
</dbReference>
<dbReference type="Proteomes" id="UP000065220">
    <property type="component" value="Chromosome"/>
</dbReference>
<evidence type="ECO:0000313" key="2">
    <source>
        <dbReference type="Proteomes" id="UP000065220"/>
    </source>
</evidence>
<dbReference type="EMBL" id="CP014228">
    <property type="protein sequence ID" value="AMD87380.1"/>
    <property type="molecule type" value="Genomic_DNA"/>
</dbReference>
<evidence type="ECO:0000313" key="1">
    <source>
        <dbReference type="EMBL" id="AMD87380.1"/>
    </source>
</evidence>
<accession>A0A120KL61</accession>
<reference evidence="2" key="1">
    <citation type="submission" date="2016-02" db="EMBL/GenBank/DDBJ databases">
        <authorList>
            <person name="Holder M.E."/>
            <person name="Ajami N.J."/>
            <person name="Petrosino J.F."/>
        </authorList>
    </citation>
    <scope>NUCLEOTIDE SEQUENCE [LARGE SCALE GENOMIC DNA]</scope>
    <source>
        <strain evidence="2">CCUG 36733</strain>
    </source>
</reference>